<evidence type="ECO:0000313" key="1">
    <source>
        <dbReference type="EMBL" id="CAA7395075.1"/>
    </source>
</evidence>
<sequence length="251" mass="26002">MASVALIVFNGRNRNTRSERTNPKHGHHVVLLELLVPVEPDKHVDEVCTVAMLSSRISGDPVLCYDTANQSPDVGNKLGAASGDTVGVVECSEPGEMVGPVEGPEKLEALPHHAFDLRRLWITLRPVVVAPSEDAAHDVVQRGHLQVAAEGDLPARRLLRRDGLEHGAAVGLPARLVCGDAARGEEVGGSDAAEEAPVGAAGSETHGTAEHELAGGAFERAVGEMWVGEHLAGDGGVGGNYSGGGADGEGH</sequence>
<keyword evidence="2" id="KW-1185">Reference proteome</keyword>
<accession>A0A7I8KDI4</accession>
<organism evidence="1 2">
    <name type="scientific">Spirodela intermedia</name>
    <name type="common">Intermediate duckweed</name>
    <dbReference type="NCBI Taxonomy" id="51605"/>
    <lineage>
        <taxon>Eukaryota</taxon>
        <taxon>Viridiplantae</taxon>
        <taxon>Streptophyta</taxon>
        <taxon>Embryophyta</taxon>
        <taxon>Tracheophyta</taxon>
        <taxon>Spermatophyta</taxon>
        <taxon>Magnoliopsida</taxon>
        <taxon>Liliopsida</taxon>
        <taxon>Araceae</taxon>
        <taxon>Lemnoideae</taxon>
        <taxon>Spirodela</taxon>
    </lineage>
</organism>
<dbReference type="EMBL" id="LR746267">
    <property type="protein sequence ID" value="CAA7395075.1"/>
    <property type="molecule type" value="Genomic_DNA"/>
</dbReference>
<protein>
    <submittedName>
        <fullName evidence="1">Uncharacterized protein</fullName>
    </submittedName>
</protein>
<evidence type="ECO:0000313" key="2">
    <source>
        <dbReference type="Proteomes" id="UP000663760"/>
    </source>
</evidence>
<dbReference type="AlphaFoldDB" id="A0A7I8KDI4"/>
<proteinExistence type="predicted"/>
<reference evidence="1" key="1">
    <citation type="submission" date="2020-02" db="EMBL/GenBank/DDBJ databases">
        <authorList>
            <person name="Scholz U."/>
            <person name="Mascher M."/>
            <person name="Fiebig A."/>
        </authorList>
    </citation>
    <scope>NUCLEOTIDE SEQUENCE</scope>
</reference>
<dbReference type="Proteomes" id="UP000663760">
    <property type="component" value="Chromosome 4"/>
</dbReference>
<gene>
    <name evidence="1" type="ORF">SI8410_04005736</name>
</gene>
<name>A0A7I8KDI4_SPIIN</name>